<name>A0A512BGB0_9BACT</name>
<dbReference type="RefSeq" id="WP_147205108.1">
    <property type="nucleotide sequence ID" value="NZ_BJYT01000015.1"/>
</dbReference>
<reference evidence="1 2" key="1">
    <citation type="submission" date="2019-07" db="EMBL/GenBank/DDBJ databases">
        <title>Whole genome shotgun sequence of Segetibacter aerophilus NBRC 106135.</title>
        <authorList>
            <person name="Hosoyama A."/>
            <person name="Uohara A."/>
            <person name="Ohji S."/>
            <person name="Ichikawa N."/>
        </authorList>
    </citation>
    <scope>NUCLEOTIDE SEQUENCE [LARGE SCALE GENOMIC DNA]</scope>
    <source>
        <strain evidence="1 2">NBRC 106135</strain>
    </source>
</reference>
<sequence>MLPLKKEYETFYFFPFYHTGGAEKVHALVTQATGGPNSIIYFTRTSHDKNFYADFVKSGSTIKDISRYTDNKFLYFLNLIYRGYISGVINNQKKTALIFNGQCNFAYKISPWIKKRIPQIELIHSFNTFSWIRIPFLPFISRTVMISQVRIDDHLKQYKKLKVPDVYKARIQHIVNGIPLPLSKKQKDVTETIKVLYAGRGTEEKRVNLVAKIAVRSAQEALPVEFLFMGDVREAISPSLRSFCTILGHLVDQKKIDEVYSKAHLVIITSYTEGFPLVIEEGMSHGCGVIATPVGDIPIHVKPHENGFLFSSIWDEALIVEEGVKFLSLLSKEKGLLLQMGENNRKYAYENFSLEAFDKKYRQLFDQLRNNLS</sequence>
<dbReference type="PANTHER" id="PTHR12526">
    <property type="entry name" value="GLYCOSYLTRANSFERASE"/>
    <property type="match status" value="1"/>
</dbReference>
<accession>A0A512BGB0</accession>
<dbReference type="Gene3D" id="3.40.50.2000">
    <property type="entry name" value="Glycogen Phosphorylase B"/>
    <property type="match status" value="2"/>
</dbReference>
<comment type="caution">
    <text evidence="1">The sequence shown here is derived from an EMBL/GenBank/DDBJ whole genome shotgun (WGS) entry which is preliminary data.</text>
</comment>
<dbReference type="SUPFAM" id="SSF53756">
    <property type="entry name" value="UDP-Glycosyltransferase/glycogen phosphorylase"/>
    <property type="match status" value="1"/>
</dbReference>
<organism evidence="1 2">
    <name type="scientific">Segetibacter aerophilus</name>
    <dbReference type="NCBI Taxonomy" id="670293"/>
    <lineage>
        <taxon>Bacteria</taxon>
        <taxon>Pseudomonadati</taxon>
        <taxon>Bacteroidota</taxon>
        <taxon>Chitinophagia</taxon>
        <taxon>Chitinophagales</taxon>
        <taxon>Chitinophagaceae</taxon>
        <taxon>Segetibacter</taxon>
    </lineage>
</organism>
<dbReference type="CDD" id="cd03801">
    <property type="entry name" value="GT4_PimA-like"/>
    <property type="match status" value="1"/>
</dbReference>
<evidence type="ECO:0000313" key="2">
    <source>
        <dbReference type="Proteomes" id="UP000321513"/>
    </source>
</evidence>
<evidence type="ECO:0000313" key="1">
    <source>
        <dbReference type="EMBL" id="GEO10994.1"/>
    </source>
</evidence>
<dbReference type="Proteomes" id="UP000321513">
    <property type="component" value="Unassembled WGS sequence"/>
</dbReference>
<protein>
    <submittedName>
        <fullName evidence="1">Uncharacterized protein</fullName>
    </submittedName>
</protein>
<keyword evidence="2" id="KW-1185">Reference proteome</keyword>
<dbReference type="EMBL" id="BJYT01000015">
    <property type="protein sequence ID" value="GEO10994.1"/>
    <property type="molecule type" value="Genomic_DNA"/>
</dbReference>
<dbReference type="Pfam" id="PF13692">
    <property type="entry name" value="Glyco_trans_1_4"/>
    <property type="match status" value="1"/>
</dbReference>
<dbReference type="OrthoDB" id="9811239at2"/>
<dbReference type="AlphaFoldDB" id="A0A512BGB0"/>
<gene>
    <name evidence="1" type="ORF">SAE01_34900</name>
</gene>
<proteinExistence type="predicted"/>